<comment type="caution">
    <text evidence="2">The sequence shown here is derived from an EMBL/GenBank/DDBJ whole genome shotgun (WGS) entry which is preliminary data.</text>
</comment>
<feature type="domain" description="DUF397" evidence="1">
    <location>
        <begin position="9"/>
        <end position="61"/>
    </location>
</feature>
<dbReference type="InterPro" id="IPR007278">
    <property type="entry name" value="DUF397"/>
</dbReference>
<evidence type="ECO:0000313" key="3">
    <source>
        <dbReference type="Proteomes" id="UP001596074"/>
    </source>
</evidence>
<name>A0ABW1A5T7_9ACTN</name>
<proteinExistence type="predicted"/>
<protein>
    <submittedName>
        <fullName evidence="2">DUF397 domain-containing protein</fullName>
    </submittedName>
</protein>
<dbReference type="RefSeq" id="WP_378285302.1">
    <property type="nucleotide sequence ID" value="NZ_JBHSON010000043.1"/>
</dbReference>
<evidence type="ECO:0000259" key="1">
    <source>
        <dbReference type="Pfam" id="PF04149"/>
    </source>
</evidence>
<evidence type="ECO:0000313" key="2">
    <source>
        <dbReference type="EMBL" id="MFC5749574.1"/>
    </source>
</evidence>
<dbReference type="EMBL" id="JBHSON010000043">
    <property type="protein sequence ID" value="MFC5749574.1"/>
    <property type="molecule type" value="Genomic_DNA"/>
</dbReference>
<keyword evidence="3" id="KW-1185">Reference proteome</keyword>
<organism evidence="2 3">
    <name type="scientific">Actinomadura rugatobispora</name>
    <dbReference type="NCBI Taxonomy" id="1994"/>
    <lineage>
        <taxon>Bacteria</taxon>
        <taxon>Bacillati</taxon>
        <taxon>Actinomycetota</taxon>
        <taxon>Actinomycetes</taxon>
        <taxon>Streptosporangiales</taxon>
        <taxon>Thermomonosporaceae</taxon>
        <taxon>Actinomadura</taxon>
    </lineage>
</organism>
<sequence>MVVDVSEIVWRKATRSDNLGGNCVEVAALPGVVAVRDSKDPQGPSLMVSWEAFRTFAASLKN</sequence>
<gene>
    <name evidence="2" type="ORF">ACFPZN_28460</name>
</gene>
<dbReference type="Proteomes" id="UP001596074">
    <property type="component" value="Unassembled WGS sequence"/>
</dbReference>
<dbReference type="Pfam" id="PF04149">
    <property type="entry name" value="DUF397"/>
    <property type="match status" value="1"/>
</dbReference>
<accession>A0ABW1A5T7</accession>
<reference evidence="3" key="1">
    <citation type="journal article" date="2019" name="Int. J. Syst. Evol. Microbiol.">
        <title>The Global Catalogue of Microorganisms (GCM) 10K type strain sequencing project: providing services to taxonomists for standard genome sequencing and annotation.</title>
        <authorList>
            <consortium name="The Broad Institute Genomics Platform"/>
            <consortium name="The Broad Institute Genome Sequencing Center for Infectious Disease"/>
            <person name="Wu L."/>
            <person name="Ma J."/>
        </authorList>
    </citation>
    <scope>NUCLEOTIDE SEQUENCE [LARGE SCALE GENOMIC DNA]</scope>
    <source>
        <strain evidence="3">KCTC 42087</strain>
    </source>
</reference>